<dbReference type="Gramene" id="TKW32918">
    <property type="protein sequence ID" value="TKW32918"/>
    <property type="gene ID" value="SEVIR_2G198250v2"/>
</dbReference>
<proteinExistence type="predicted"/>
<evidence type="ECO:0000313" key="3">
    <source>
        <dbReference type="Proteomes" id="UP000298652"/>
    </source>
</evidence>
<feature type="signal peptide" evidence="1">
    <location>
        <begin position="1"/>
        <end position="27"/>
    </location>
</feature>
<gene>
    <name evidence="2" type="ORF">SEVIR_2G198250v2</name>
</gene>
<dbReference type="EMBL" id="CM016553">
    <property type="protein sequence ID" value="TKW32918.1"/>
    <property type="molecule type" value="Genomic_DNA"/>
</dbReference>
<evidence type="ECO:0000313" key="2">
    <source>
        <dbReference type="EMBL" id="TKW32918.1"/>
    </source>
</evidence>
<organism evidence="2 3">
    <name type="scientific">Setaria viridis</name>
    <name type="common">Green bristlegrass</name>
    <name type="synonym">Setaria italica subsp. viridis</name>
    <dbReference type="NCBI Taxonomy" id="4556"/>
    <lineage>
        <taxon>Eukaryota</taxon>
        <taxon>Viridiplantae</taxon>
        <taxon>Streptophyta</taxon>
        <taxon>Embryophyta</taxon>
        <taxon>Tracheophyta</taxon>
        <taxon>Spermatophyta</taxon>
        <taxon>Magnoliopsida</taxon>
        <taxon>Liliopsida</taxon>
        <taxon>Poales</taxon>
        <taxon>Poaceae</taxon>
        <taxon>PACMAD clade</taxon>
        <taxon>Panicoideae</taxon>
        <taxon>Panicodae</taxon>
        <taxon>Paniceae</taxon>
        <taxon>Cenchrinae</taxon>
        <taxon>Setaria</taxon>
    </lineage>
</organism>
<sequence>MGHTPTQLECICHLVILLLERSMAADARVTKQCAPGHVVSNVEKAVEAMQL</sequence>
<name>A0A4U6VSU8_SETVI</name>
<evidence type="ECO:0000256" key="1">
    <source>
        <dbReference type="SAM" id="SignalP"/>
    </source>
</evidence>
<dbReference type="AlphaFoldDB" id="A0A4U6VSU8"/>
<feature type="chain" id="PRO_5020761988" evidence="1">
    <location>
        <begin position="28"/>
        <end position="51"/>
    </location>
</feature>
<keyword evidence="3" id="KW-1185">Reference proteome</keyword>
<dbReference type="Proteomes" id="UP000298652">
    <property type="component" value="Chromosome 2"/>
</dbReference>
<accession>A0A4U6VSU8</accession>
<keyword evidence="1" id="KW-0732">Signal</keyword>
<protein>
    <submittedName>
        <fullName evidence="2">Uncharacterized protein</fullName>
    </submittedName>
</protein>
<reference evidence="2" key="1">
    <citation type="submission" date="2019-03" db="EMBL/GenBank/DDBJ databases">
        <title>WGS assembly of Setaria viridis.</title>
        <authorList>
            <person name="Huang P."/>
            <person name="Jenkins J."/>
            <person name="Grimwood J."/>
            <person name="Barry K."/>
            <person name="Healey A."/>
            <person name="Mamidi S."/>
            <person name="Sreedasyam A."/>
            <person name="Shu S."/>
            <person name="Feldman M."/>
            <person name="Wu J."/>
            <person name="Yu Y."/>
            <person name="Chen C."/>
            <person name="Johnson J."/>
            <person name="Rokhsar D."/>
            <person name="Baxter I."/>
            <person name="Schmutz J."/>
            <person name="Brutnell T."/>
            <person name="Kellogg E."/>
        </authorList>
    </citation>
    <scope>NUCLEOTIDE SEQUENCE [LARGE SCALE GENOMIC DNA]</scope>
</reference>